<evidence type="ECO:0000313" key="2">
    <source>
        <dbReference type="Proteomes" id="UP001369815"/>
    </source>
</evidence>
<reference evidence="1 2" key="1">
    <citation type="journal article" date="2024" name="Front Chem Biol">
        <title>Unveiling the potential of Daldinia eschscholtzii MFLUCC 19-0629 through bioactivity and bioinformatics studies for enhanced sustainable agriculture production.</title>
        <authorList>
            <person name="Brooks S."/>
            <person name="Weaver J.A."/>
            <person name="Klomchit A."/>
            <person name="Alharthi S.A."/>
            <person name="Onlamun T."/>
            <person name="Nurani R."/>
            <person name="Vong T.K."/>
            <person name="Alberti F."/>
            <person name="Greco C."/>
        </authorList>
    </citation>
    <scope>NUCLEOTIDE SEQUENCE [LARGE SCALE GENOMIC DNA]</scope>
    <source>
        <strain evidence="1">MFLUCC 19-0629</strain>
    </source>
</reference>
<dbReference type="AlphaFoldDB" id="A0AAX6M8A1"/>
<sequence length="834" mass="95861">MRLVSIILRDVMPKRFVLHPRIPLSHPRPQLHGRDIQLSVPRYGNNARYYFSVSSSNGSESPFGILLSELSGNIQVTRKTPATQQQKPAFSLIQETKLFGRWRPILTDPYRLSVESDFDRRGPAKTWRRQLLVDRFENRNDLALWSALLDYQKRVNGDLGVWHVWKGLWGRKSLYDVESPLAPTFWQTMLEAAVKYGDSKFLSSVWIYSEWMYEMHGVKWPQLYSTILSHFLRTHQHHQALKWQLRLTPNFYPGADEFASMIKQFVTDKELYRLPTLESLYIVNPDHRLYDILVPYLYNLGASRLAAQWRRICVQHDDLPLAPIPARPFLRFLRGYFPWVPLSPPESAAIDDLVFESKEDKEENAENFEITREFVNRVQGATFGISVKNYNDRLGAKWLASSWVSLNAAISTISALGISEIGPLSLQSIALREGTSKGVLERMEQLRAQGISVVDSNYLRLVLYLAKVKDDELLLDLLHSDLHPDVFDDSELQSQLLSSTANSEDWRTHRLMLATQLAVMDKSTRQTANALAQSYILRKDRVGLSKLLDDMKAMRITIDSNQTTLLFETLASETKSTYMTEESLYFFLPICRQLAAMEIPMPARCWRKILYCLTRQGRVDDLEKLSIELADMFTSFQSSRPGFVPVHPEDIPEPVKKPLSGVENLLGVYIPLDLPITRPSHPLRLIFDTRLIGTIVRYSFRPPQVSSKEITSVQSHQWSVSSGAARSIRLLRALHDRGVLIDKPHLASLIKLRLIILYGPGYPTKRAWQMARANSSLALKEMKSCLDEAWGEELLPPLEKLEKEIETRGHELMLEEQEYLQNMGKTMPQPRIML</sequence>
<comment type="caution">
    <text evidence="1">The sequence shown here is derived from an EMBL/GenBank/DDBJ whole genome shotgun (WGS) entry which is preliminary data.</text>
</comment>
<name>A0AAX6M8A1_9PEZI</name>
<dbReference type="EMBL" id="JBANMG010000010">
    <property type="protein sequence ID" value="KAK6948422.1"/>
    <property type="molecule type" value="Genomic_DNA"/>
</dbReference>
<keyword evidence="2" id="KW-1185">Reference proteome</keyword>
<protein>
    <recommendedName>
        <fullName evidence="3">Pentatricopeptide repeat domain-containing protein</fullName>
    </recommendedName>
</protein>
<accession>A0AAX6M8A1</accession>
<gene>
    <name evidence="1" type="ORF">Daesc_010188</name>
</gene>
<evidence type="ECO:0000313" key="1">
    <source>
        <dbReference type="EMBL" id="KAK6948422.1"/>
    </source>
</evidence>
<dbReference type="Proteomes" id="UP001369815">
    <property type="component" value="Unassembled WGS sequence"/>
</dbReference>
<evidence type="ECO:0008006" key="3">
    <source>
        <dbReference type="Google" id="ProtNLM"/>
    </source>
</evidence>
<organism evidence="1 2">
    <name type="scientific">Daldinia eschscholtzii</name>
    <dbReference type="NCBI Taxonomy" id="292717"/>
    <lineage>
        <taxon>Eukaryota</taxon>
        <taxon>Fungi</taxon>
        <taxon>Dikarya</taxon>
        <taxon>Ascomycota</taxon>
        <taxon>Pezizomycotina</taxon>
        <taxon>Sordariomycetes</taxon>
        <taxon>Xylariomycetidae</taxon>
        <taxon>Xylariales</taxon>
        <taxon>Hypoxylaceae</taxon>
        <taxon>Daldinia</taxon>
    </lineage>
</organism>
<proteinExistence type="predicted"/>